<evidence type="ECO:0000313" key="2">
    <source>
        <dbReference type="EMBL" id="GAA0248128.1"/>
    </source>
</evidence>
<name>A0ABN0UEQ1_9PSEU</name>
<accession>A0ABN0UEQ1</accession>
<keyword evidence="1" id="KW-0472">Membrane</keyword>
<gene>
    <name evidence="2" type="ORF">GCM10010492_54880</name>
</gene>
<proteinExistence type="predicted"/>
<protein>
    <submittedName>
        <fullName evidence="2">Uncharacterized protein</fullName>
    </submittedName>
</protein>
<keyword evidence="3" id="KW-1185">Reference proteome</keyword>
<feature type="transmembrane region" description="Helical" evidence="1">
    <location>
        <begin position="53"/>
        <end position="72"/>
    </location>
</feature>
<comment type="caution">
    <text evidence="2">The sequence shown here is derived from an EMBL/GenBank/DDBJ whole genome shotgun (WGS) entry which is preliminary data.</text>
</comment>
<sequence>MRTATLLRTGIIVLALWQAGPALWAVVSPEGFYWAFPTPDHAWVSAHPPYNEHLVRDLGLAALQLVPVAAVCVKWPQPVFVRAVLIASLVFSLPHMVYHETHVAHTHDLLWQRAALWFPILLAISLLPLTRARAKEPVRP</sequence>
<evidence type="ECO:0000256" key="1">
    <source>
        <dbReference type="SAM" id="Phobius"/>
    </source>
</evidence>
<dbReference type="RefSeq" id="WP_343936800.1">
    <property type="nucleotide sequence ID" value="NZ_BAAABU010000016.1"/>
</dbReference>
<feature type="transmembrane region" description="Helical" evidence="1">
    <location>
        <begin position="79"/>
        <end position="98"/>
    </location>
</feature>
<feature type="transmembrane region" description="Helical" evidence="1">
    <location>
        <begin position="110"/>
        <end position="129"/>
    </location>
</feature>
<reference evidence="2 3" key="1">
    <citation type="journal article" date="2019" name="Int. J. Syst. Evol. Microbiol.">
        <title>The Global Catalogue of Microorganisms (GCM) 10K type strain sequencing project: providing services to taxonomists for standard genome sequencing and annotation.</title>
        <authorList>
            <consortium name="The Broad Institute Genomics Platform"/>
            <consortium name="The Broad Institute Genome Sequencing Center for Infectious Disease"/>
            <person name="Wu L."/>
            <person name="Ma J."/>
        </authorList>
    </citation>
    <scope>NUCLEOTIDE SEQUENCE [LARGE SCALE GENOMIC DNA]</scope>
    <source>
        <strain evidence="2 3">JCM 3380</strain>
    </source>
</reference>
<keyword evidence="1" id="KW-1133">Transmembrane helix</keyword>
<organism evidence="2 3">
    <name type="scientific">Saccharothrix mutabilis subsp. mutabilis</name>
    <dbReference type="NCBI Taxonomy" id="66855"/>
    <lineage>
        <taxon>Bacteria</taxon>
        <taxon>Bacillati</taxon>
        <taxon>Actinomycetota</taxon>
        <taxon>Actinomycetes</taxon>
        <taxon>Pseudonocardiales</taxon>
        <taxon>Pseudonocardiaceae</taxon>
        <taxon>Saccharothrix</taxon>
    </lineage>
</organism>
<dbReference type="EMBL" id="BAAABU010000016">
    <property type="protein sequence ID" value="GAA0248128.1"/>
    <property type="molecule type" value="Genomic_DNA"/>
</dbReference>
<dbReference type="Proteomes" id="UP001500416">
    <property type="component" value="Unassembled WGS sequence"/>
</dbReference>
<keyword evidence="1" id="KW-0812">Transmembrane</keyword>
<evidence type="ECO:0000313" key="3">
    <source>
        <dbReference type="Proteomes" id="UP001500416"/>
    </source>
</evidence>